<name>A0A1L3GP74_9BACT</name>
<sequence length="184" mass="21158">MKRSIIDRYEMNDSRQVVVDVSVRSVEDLFDRFDRSAPYLKKDLDPQFVDYLIGCAQELGRHDFTIRINLTSPASVENKQRVQQSIRNYLYYLQQVTVRELKAMFRRSLALFGLGLALMTLAIIAGQQIAHDGSVPGQILTEGLTVAAWVSLWQALANLLIEWQPHHRELVVYRRIVAAPVQFQ</sequence>
<dbReference type="OrthoDB" id="594695at2"/>
<dbReference type="RefSeq" id="WP_072283688.1">
    <property type="nucleotide sequence ID" value="NZ_CP015519.1"/>
</dbReference>
<dbReference type="EMBL" id="CP015519">
    <property type="protein sequence ID" value="APG27721.1"/>
    <property type="molecule type" value="Genomic_DNA"/>
</dbReference>
<organism evidence="2 3">
    <name type="scientific">Syntrophotalea acetylenivorans</name>
    <dbReference type="NCBI Taxonomy" id="1842532"/>
    <lineage>
        <taxon>Bacteria</taxon>
        <taxon>Pseudomonadati</taxon>
        <taxon>Thermodesulfobacteriota</taxon>
        <taxon>Desulfuromonadia</taxon>
        <taxon>Desulfuromonadales</taxon>
        <taxon>Syntrophotaleaceae</taxon>
        <taxon>Syntrophotalea</taxon>
    </lineage>
</organism>
<evidence type="ECO:0008006" key="4">
    <source>
        <dbReference type="Google" id="ProtNLM"/>
    </source>
</evidence>
<dbReference type="Proteomes" id="UP000182517">
    <property type="component" value="Chromosome"/>
</dbReference>
<accession>A0A1L3GP74</accession>
<reference evidence="2 3" key="1">
    <citation type="journal article" date="2017" name="Genome Announc.">
        <title>Complete Genome Sequences of Two Acetylene-Fermenting Pelobacter acetylenicus Strains.</title>
        <authorList>
            <person name="Sutton J.M."/>
            <person name="Baesman S.M."/>
            <person name="Fierst J.L."/>
            <person name="Poret-Peterson A.T."/>
            <person name="Oremland R.S."/>
            <person name="Dunlap D.S."/>
            <person name="Akob D.M."/>
        </authorList>
    </citation>
    <scope>NUCLEOTIDE SEQUENCE [LARGE SCALE GENOMIC DNA]</scope>
    <source>
        <strain evidence="2 3">SFB93</strain>
    </source>
</reference>
<dbReference type="AlphaFoldDB" id="A0A1L3GP74"/>
<feature type="transmembrane region" description="Helical" evidence="1">
    <location>
        <begin position="109"/>
        <end position="131"/>
    </location>
</feature>
<evidence type="ECO:0000313" key="2">
    <source>
        <dbReference type="EMBL" id="APG27721.1"/>
    </source>
</evidence>
<keyword evidence="3" id="KW-1185">Reference proteome</keyword>
<dbReference type="STRING" id="1842532.A7E78_07645"/>
<dbReference type="KEGG" id="pef:A7E78_07645"/>
<keyword evidence="1" id="KW-1133">Transmembrane helix</keyword>
<keyword evidence="1" id="KW-0812">Transmembrane</keyword>
<evidence type="ECO:0000313" key="3">
    <source>
        <dbReference type="Proteomes" id="UP000182517"/>
    </source>
</evidence>
<gene>
    <name evidence="2" type="ORF">A7E78_07645</name>
</gene>
<keyword evidence="1" id="KW-0472">Membrane</keyword>
<evidence type="ECO:0000256" key="1">
    <source>
        <dbReference type="SAM" id="Phobius"/>
    </source>
</evidence>
<proteinExistence type="predicted"/>
<protein>
    <recommendedName>
        <fullName evidence="4">SMODS and SLOG-associating 2TM effector domain-containing protein</fullName>
    </recommendedName>
</protein>